<sequence>MADYFVSWTINIEADSPRGAAEEARRCQVRPDTTAVVFRVWDQEGEEHMIDLLQKEGEV</sequence>
<name>A0A0F9BY16_9ZZZZ</name>
<gene>
    <name evidence="1" type="ORF">LCGC14_2391550</name>
</gene>
<accession>A0A0F9BY16</accession>
<protein>
    <submittedName>
        <fullName evidence="1">Uncharacterized protein</fullName>
    </submittedName>
</protein>
<organism evidence="1">
    <name type="scientific">marine sediment metagenome</name>
    <dbReference type="NCBI Taxonomy" id="412755"/>
    <lineage>
        <taxon>unclassified sequences</taxon>
        <taxon>metagenomes</taxon>
        <taxon>ecological metagenomes</taxon>
    </lineage>
</organism>
<comment type="caution">
    <text evidence="1">The sequence shown here is derived from an EMBL/GenBank/DDBJ whole genome shotgun (WGS) entry which is preliminary data.</text>
</comment>
<evidence type="ECO:0000313" key="1">
    <source>
        <dbReference type="EMBL" id="KKL26805.1"/>
    </source>
</evidence>
<dbReference type="EMBL" id="LAZR01035702">
    <property type="protein sequence ID" value="KKL26805.1"/>
    <property type="molecule type" value="Genomic_DNA"/>
</dbReference>
<reference evidence="1" key="1">
    <citation type="journal article" date="2015" name="Nature">
        <title>Complex archaea that bridge the gap between prokaryotes and eukaryotes.</title>
        <authorList>
            <person name="Spang A."/>
            <person name="Saw J.H."/>
            <person name="Jorgensen S.L."/>
            <person name="Zaremba-Niedzwiedzka K."/>
            <person name="Martijn J."/>
            <person name="Lind A.E."/>
            <person name="van Eijk R."/>
            <person name="Schleper C."/>
            <person name="Guy L."/>
            <person name="Ettema T.J."/>
        </authorList>
    </citation>
    <scope>NUCLEOTIDE SEQUENCE</scope>
</reference>
<proteinExistence type="predicted"/>
<dbReference type="AlphaFoldDB" id="A0A0F9BY16"/>